<dbReference type="InParanoid" id="G7E5N5"/>
<gene>
    <name evidence="8" type="primary">Mo04828</name>
    <name evidence="8" type="ORF">E5Q_04828</name>
</gene>
<dbReference type="Proteomes" id="UP000009131">
    <property type="component" value="Unassembled WGS sequence"/>
</dbReference>
<evidence type="ECO:0000256" key="6">
    <source>
        <dbReference type="ARBA" id="ARBA00048117"/>
    </source>
</evidence>
<dbReference type="Pfam" id="PF00814">
    <property type="entry name" value="TsaD"/>
    <property type="match status" value="1"/>
</dbReference>
<feature type="domain" description="Gcp-like" evidence="7">
    <location>
        <begin position="3"/>
        <end position="272"/>
    </location>
</feature>
<keyword evidence="4" id="KW-0479">Metal-binding</keyword>
<dbReference type="EMBL" id="BABT02000150">
    <property type="protein sequence ID" value="GAA98145.1"/>
    <property type="molecule type" value="Genomic_DNA"/>
</dbReference>
<dbReference type="InterPro" id="IPR017861">
    <property type="entry name" value="KAE1/TsaD"/>
</dbReference>
<dbReference type="PANTHER" id="PTHR11735:SF6">
    <property type="entry name" value="TRNA N6-ADENOSINE THREONYLCARBAMOYLTRANSFERASE, MITOCHONDRIAL"/>
    <property type="match status" value="1"/>
</dbReference>
<keyword evidence="2" id="KW-0808">Transferase</keyword>
<evidence type="ECO:0000256" key="3">
    <source>
        <dbReference type="ARBA" id="ARBA00022694"/>
    </source>
</evidence>
<keyword evidence="3" id="KW-0819">tRNA processing</keyword>
<dbReference type="FunCoup" id="G7E5N5">
    <property type="interactions" value="307"/>
</dbReference>
<dbReference type="GO" id="GO:0046872">
    <property type="term" value="F:metal ion binding"/>
    <property type="evidence" value="ECO:0007669"/>
    <property type="project" value="UniProtKB-KW"/>
</dbReference>
<proteinExistence type="predicted"/>
<organism evidence="8 9">
    <name type="scientific">Mixia osmundae (strain CBS 9802 / IAM 14324 / JCM 22182 / KY 12970)</name>
    <dbReference type="NCBI Taxonomy" id="764103"/>
    <lineage>
        <taxon>Eukaryota</taxon>
        <taxon>Fungi</taxon>
        <taxon>Dikarya</taxon>
        <taxon>Basidiomycota</taxon>
        <taxon>Pucciniomycotina</taxon>
        <taxon>Mixiomycetes</taxon>
        <taxon>Mixiales</taxon>
        <taxon>Mixiaceae</taxon>
        <taxon>Mixia</taxon>
    </lineage>
</organism>
<name>G7E5N5_MIXOS</name>
<reference evidence="8 9" key="1">
    <citation type="journal article" date="2011" name="J. Gen. Appl. Microbiol.">
        <title>Draft genome sequencing of the enigmatic basidiomycete Mixia osmundae.</title>
        <authorList>
            <person name="Nishida H."/>
            <person name="Nagatsuka Y."/>
            <person name="Sugiyama J."/>
        </authorList>
    </citation>
    <scope>NUCLEOTIDE SEQUENCE [LARGE SCALE GENOMIC DNA]</scope>
    <source>
        <strain evidence="9">CBS 9802 / IAM 14324 / JCM 22182 / KY 12970</strain>
    </source>
</reference>
<evidence type="ECO:0000256" key="5">
    <source>
        <dbReference type="ARBA" id="ARBA00023315"/>
    </source>
</evidence>
<sequence length="306" mass="32737">MPGAIQTALTQARVTMADLDAIAFTRGPGMLSCLTVASVAARSLAAALDKPLVGVHHMQAHALTPFLTEDVPPEFPFLTLLVSGGHTLIALARSSSQFELLATTRDNAIGEAIDHVARLLAVPWMGSPGSALERFAASARELPGFDCPDFRSHPTKENKARFGYFSFSGLKSSVQRFVSEQGGTDALSEDQRKVIAQRFQSTAIMQLERTLAVTLADLTIKPTALVVSGGVASNALLRNRLRECLDGQGRTETRLIFPPVALCTDNAAMIAWTAIDRLKRGFHTDSLAVASHPVWSIESCESGGPV</sequence>
<dbReference type="EC" id="2.3.1.234" evidence="1"/>
<evidence type="ECO:0000259" key="7">
    <source>
        <dbReference type="Pfam" id="PF00814"/>
    </source>
</evidence>
<dbReference type="eggNOG" id="KOG2707">
    <property type="taxonomic scope" value="Eukaryota"/>
</dbReference>
<dbReference type="HOGENOM" id="CLU_023208_4_3_1"/>
<protein>
    <recommendedName>
        <fullName evidence="1">N(6)-L-threonylcarbamoyladenine synthase</fullName>
        <ecNumber evidence="1">2.3.1.234</ecNumber>
    </recommendedName>
</protein>
<evidence type="ECO:0000256" key="2">
    <source>
        <dbReference type="ARBA" id="ARBA00022679"/>
    </source>
</evidence>
<dbReference type="PRINTS" id="PR00789">
    <property type="entry name" value="OSIALOPTASE"/>
</dbReference>
<comment type="catalytic activity">
    <reaction evidence="6">
        <text>L-threonylcarbamoyladenylate + adenosine(37) in tRNA = N(6)-L-threonylcarbamoyladenosine(37) in tRNA + AMP + H(+)</text>
        <dbReference type="Rhea" id="RHEA:37059"/>
        <dbReference type="Rhea" id="RHEA-COMP:10162"/>
        <dbReference type="Rhea" id="RHEA-COMP:10163"/>
        <dbReference type="ChEBI" id="CHEBI:15378"/>
        <dbReference type="ChEBI" id="CHEBI:73682"/>
        <dbReference type="ChEBI" id="CHEBI:74411"/>
        <dbReference type="ChEBI" id="CHEBI:74418"/>
        <dbReference type="ChEBI" id="CHEBI:456215"/>
        <dbReference type="EC" id="2.3.1.234"/>
    </reaction>
</comment>
<dbReference type="InterPro" id="IPR043129">
    <property type="entry name" value="ATPase_NBD"/>
</dbReference>
<dbReference type="GO" id="GO:0061711">
    <property type="term" value="F:tRNA N(6)-L-threonylcarbamoyladenine synthase activity"/>
    <property type="evidence" value="ECO:0007669"/>
    <property type="project" value="UniProtKB-EC"/>
</dbReference>
<dbReference type="InterPro" id="IPR000905">
    <property type="entry name" value="Gcp-like_dom"/>
</dbReference>
<keyword evidence="5" id="KW-0012">Acyltransferase</keyword>
<dbReference type="GO" id="GO:0072670">
    <property type="term" value="P:mitochondrial tRNA threonylcarbamoyladenosine modification"/>
    <property type="evidence" value="ECO:0007669"/>
    <property type="project" value="TreeGrafter"/>
</dbReference>
<dbReference type="Gene3D" id="3.30.420.40">
    <property type="match status" value="2"/>
</dbReference>
<dbReference type="PROSITE" id="PS01016">
    <property type="entry name" value="GLYCOPROTEASE"/>
    <property type="match status" value="1"/>
</dbReference>
<dbReference type="AlphaFoldDB" id="G7E5N5"/>
<dbReference type="NCBIfam" id="TIGR00329">
    <property type="entry name" value="gcp_kae1"/>
    <property type="match status" value="1"/>
</dbReference>
<evidence type="ECO:0000256" key="1">
    <source>
        <dbReference type="ARBA" id="ARBA00012156"/>
    </source>
</evidence>
<dbReference type="InterPro" id="IPR017860">
    <property type="entry name" value="Peptidase_M22_CS"/>
</dbReference>
<evidence type="ECO:0000313" key="9">
    <source>
        <dbReference type="Proteomes" id="UP000009131"/>
    </source>
</evidence>
<reference evidence="8 9" key="2">
    <citation type="journal article" date="2012" name="Open Biol.">
        <title>Characteristics of nucleosomes and linker DNA regions on the genome of the basidiomycete Mixia osmundae revealed by mono- and dinucleosome mapping.</title>
        <authorList>
            <person name="Nishida H."/>
            <person name="Kondo S."/>
            <person name="Matsumoto T."/>
            <person name="Suzuki Y."/>
            <person name="Yoshikawa H."/>
            <person name="Taylor T.D."/>
            <person name="Sugiyama J."/>
        </authorList>
    </citation>
    <scope>NUCLEOTIDE SEQUENCE [LARGE SCALE GENOMIC DNA]</scope>
    <source>
        <strain evidence="9">CBS 9802 / IAM 14324 / JCM 22182 / KY 12970</strain>
    </source>
</reference>
<evidence type="ECO:0000256" key="4">
    <source>
        <dbReference type="ARBA" id="ARBA00022723"/>
    </source>
</evidence>
<dbReference type="OrthoDB" id="10259622at2759"/>
<dbReference type="GO" id="GO:0005739">
    <property type="term" value="C:mitochondrion"/>
    <property type="evidence" value="ECO:0007669"/>
    <property type="project" value="TreeGrafter"/>
</dbReference>
<keyword evidence="9" id="KW-1185">Reference proteome</keyword>
<dbReference type="PANTHER" id="PTHR11735">
    <property type="entry name" value="TRNA N6-ADENOSINE THREONYLCARBAMOYLTRANSFERASE"/>
    <property type="match status" value="1"/>
</dbReference>
<dbReference type="SUPFAM" id="SSF53067">
    <property type="entry name" value="Actin-like ATPase domain"/>
    <property type="match status" value="1"/>
</dbReference>
<dbReference type="STRING" id="764103.G7E5N5"/>
<comment type="caution">
    <text evidence="8">The sequence shown here is derived from an EMBL/GenBank/DDBJ whole genome shotgun (WGS) entry which is preliminary data.</text>
</comment>
<accession>G7E5N5</accession>
<evidence type="ECO:0000313" key="8">
    <source>
        <dbReference type="EMBL" id="GAA98145.1"/>
    </source>
</evidence>